<dbReference type="PANTHER" id="PTHR43482:SF1">
    <property type="entry name" value="PROTEIN AST1-RELATED"/>
    <property type="match status" value="1"/>
</dbReference>
<organism evidence="2 3">
    <name type="scientific">Herbiconiux ginsengi</name>
    <dbReference type="NCBI Taxonomy" id="381665"/>
    <lineage>
        <taxon>Bacteria</taxon>
        <taxon>Bacillati</taxon>
        <taxon>Actinomycetota</taxon>
        <taxon>Actinomycetes</taxon>
        <taxon>Micrococcales</taxon>
        <taxon>Microbacteriaceae</taxon>
        <taxon>Herbiconiux</taxon>
    </lineage>
</organism>
<gene>
    <name evidence="2" type="ORF">SAMN05216554_2725</name>
</gene>
<dbReference type="Pfam" id="PF13602">
    <property type="entry name" value="ADH_zinc_N_2"/>
    <property type="match status" value="1"/>
</dbReference>
<dbReference type="InterPro" id="IPR052585">
    <property type="entry name" value="Lipid_raft_assoc_Zn_ADH"/>
</dbReference>
<evidence type="ECO:0000259" key="1">
    <source>
        <dbReference type="SMART" id="SM00829"/>
    </source>
</evidence>
<dbReference type="InterPro" id="IPR011032">
    <property type="entry name" value="GroES-like_sf"/>
</dbReference>
<evidence type="ECO:0000313" key="2">
    <source>
        <dbReference type="EMBL" id="SDZ16501.1"/>
    </source>
</evidence>
<dbReference type="STRING" id="381665.SAMN05216554_2725"/>
<dbReference type="SUPFAM" id="SSF51735">
    <property type="entry name" value="NAD(P)-binding Rossmann-fold domains"/>
    <property type="match status" value="1"/>
</dbReference>
<dbReference type="RefSeq" id="WP_092554542.1">
    <property type="nucleotide sequence ID" value="NZ_FNPZ01000002.1"/>
</dbReference>
<dbReference type="InterPro" id="IPR013154">
    <property type="entry name" value="ADH-like_N"/>
</dbReference>
<evidence type="ECO:0000313" key="3">
    <source>
        <dbReference type="Proteomes" id="UP000198891"/>
    </source>
</evidence>
<dbReference type="Pfam" id="PF08240">
    <property type="entry name" value="ADH_N"/>
    <property type="match status" value="1"/>
</dbReference>
<dbReference type="Gene3D" id="3.40.50.720">
    <property type="entry name" value="NAD(P)-binding Rossmann-like Domain"/>
    <property type="match status" value="1"/>
</dbReference>
<feature type="domain" description="Enoyl reductase (ER)" evidence="1">
    <location>
        <begin position="11"/>
        <end position="309"/>
    </location>
</feature>
<dbReference type="AlphaFoldDB" id="A0A1H3QTW8"/>
<dbReference type="PANTHER" id="PTHR43482">
    <property type="entry name" value="PROTEIN AST1-RELATED"/>
    <property type="match status" value="1"/>
</dbReference>
<dbReference type="InterPro" id="IPR020843">
    <property type="entry name" value="ER"/>
</dbReference>
<proteinExistence type="predicted"/>
<protein>
    <submittedName>
        <fullName evidence="2">NADPH:quinone reductase</fullName>
    </submittedName>
</protein>
<dbReference type="GO" id="GO:0016491">
    <property type="term" value="F:oxidoreductase activity"/>
    <property type="evidence" value="ECO:0007669"/>
    <property type="project" value="InterPro"/>
</dbReference>
<dbReference type="InterPro" id="IPR036291">
    <property type="entry name" value="NAD(P)-bd_dom_sf"/>
</dbReference>
<keyword evidence="3" id="KW-1185">Reference proteome</keyword>
<dbReference type="Gene3D" id="3.90.180.10">
    <property type="entry name" value="Medium-chain alcohol dehydrogenases, catalytic domain"/>
    <property type="match status" value="1"/>
</dbReference>
<name>A0A1H3QTW8_9MICO</name>
<reference evidence="2 3" key="1">
    <citation type="submission" date="2016-10" db="EMBL/GenBank/DDBJ databases">
        <authorList>
            <person name="de Groot N.N."/>
        </authorList>
    </citation>
    <scope>NUCLEOTIDE SEQUENCE [LARGE SCALE GENOMIC DNA]</scope>
    <source>
        <strain evidence="2 3">CGMCC 4.3491</strain>
    </source>
</reference>
<accession>A0A1H3QTW8</accession>
<dbReference type="SMART" id="SM00829">
    <property type="entry name" value="PKS_ER"/>
    <property type="match status" value="1"/>
</dbReference>
<dbReference type="CDD" id="cd05289">
    <property type="entry name" value="MDR_like_2"/>
    <property type="match status" value="1"/>
</dbReference>
<dbReference type="OrthoDB" id="9801186at2"/>
<sequence>MARRWVAEDYGDLDVFAEIDAEVPAPGPGEVTIEVRAAGMNPADYKRVAHGTDRSLLPLPVGYECAGVLTAVGPDTEIGSGGGAVGDEVLAFRVQGAYATSLTVRAADVFAKPASLPFADAAGLLLAGTTAAEMLHVTGVKAGDTVVVHGASGAVGVMVLQQAALLGARVIGTASERNFDVVRRFGGEPVVYGPGLEQRVRDAAPSGVDAALDTVGTDEAVDVSLALVGDRDRIVSIAAAGRAAAEGFHAIGGAMPASKVFRDSVRGRLIELAGAGQLVVPIARTYPLAEARAALEELKGQHPGGKLVLVP</sequence>
<dbReference type="SUPFAM" id="SSF50129">
    <property type="entry name" value="GroES-like"/>
    <property type="match status" value="1"/>
</dbReference>
<dbReference type="EMBL" id="FNPZ01000002">
    <property type="protein sequence ID" value="SDZ16501.1"/>
    <property type="molecule type" value="Genomic_DNA"/>
</dbReference>
<dbReference type="Proteomes" id="UP000198891">
    <property type="component" value="Unassembled WGS sequence"/>
</dbReference>